<keyword evidence="9" id="KW-0547">Nucleotide-binding</keyword>
<keyword evidence="12" id="KW-0157">Chromophore</keyword>
<dbReference type="Pfam" id="PF07536">
    <property type="entry name" value="HWE_HK"/>
    <property type="match status" value="1"/>
</dbReference>
<sequence length="315" mass="34732">MEHSVKHSRIPMCISDPNAPDNPIVFVNAAFLELTGYTEEEVIGRNCRFLQGRDTTPESLDALRKAIAEKRVETVEIVNYRKDGTSFVNALQLGPIMDDDGKLIFFFGSQLDVTAKREAEREARELTERELIHRLRNIVNVMSIVIRMTVREQNDPSALAQILNERLQALSDAHFDTINWAADENLTFGDLGRTILAAYAPKGAPQFQLEGRDVPLPHHLLSCVALTLHELATNSVKHGALGAAQGLLDLRWDIETSQGAETLALRWTETGGPPVSPPKRSSGSKIIGNLITAVGGTIDLHWKESGLIVDATFPL</sequence>
<keyword evidence="3" id="KW-0600">Photoreceptor protein</keyword>
<evidence type="ECO:0000256" key="10">
    <source>
        <dbReference type="ARBA" id="ARBA00022777"/>
    </source>
</evidence>
<feature type="domain" description="PAS" evidence="14">
    <location>
        <begin position="1"/>
        <end position="70"/>
    </location>
</feature>
<dbReference type="Gene3D" id="3.30.565.10">
    <property type="entry name" value="Histidine kinase-like ATPase, C-terminal domain"/>
    <property type="match status" value="1"/>
</dbReference>
<keyword evidence="6" id="KW-0285">Flavoprotein</keyword>
<keyword evidence="8" id="KW-0808">Transferase</keyword>
<dbReference type="NCBIfam" id="TIGR00229">
    <property type="entry name" value="sensory_box"/>
    <property type="match status" value="1"/>
</dbReference>
<dbReference type="SMART" id="SM00086">
    <property type="entry name" value="PAC"/>
    <property type="match status" value="1"/>
</dbReference>
<comment type="catalytic activity">
    <reaction evidence="1">
        <text>ATP + protein L-histidine = ADP + protein N-phospho-L-histidine.</text>
        <dbReference type="EC" id="2.7.13.3"/>
    </reaction>
</comment>
<evidence type="ECO:0000256" key="2">
    <source>
        <dbReference type="ARBA" id="ARBA00012438"/>
    </source>
</evidence>
<dbReference type="InterPro" id="IPR035965">
    <property type="entry name" value="PAS-like_dom_sf"/>
</dbReference>
<evidence type="ECO:0000256" key="12">
    <source>
        <dbReference type="ARBA" id="ARBA00022991"/>
    </source>
</evidence>
<accession>A0ABT1Z2Y9</accession>
<dbReference type="Pfam" id="PF13426">
    <property type="entry name" value="PAS_9"/>
    <property type="match status" value="1"/>
</dbReference>
<dbReference type="SUPFAM" id="SSF55785">
    <property type="entry name" value="PYP-like sensor domain (PAS domain)"/>
    <property type="match status" value="1"/>
</dbReference>
<reference evidence="16" key="1">
    <citation type="submission" date="2022-07" db="EMBL/GenBank/DDBJ databases">
        <title>Pseudosulfitobacter sp. strain AP-MA-4, whole genome sequence.</title>
        <authorList>
            <person name="Jiang Y."/>
        </authorList>
    </citation>
    <scope>NUCLEOTIDE SEQUENCE</scope>
    <source>
        <strain evidence="16">AP-MA-4</strain>
    </source>
</reference>
<dbReference type="RefSeq" id="WP_258295234.1">
    <property type="nucleotide sequence ID" value="NZ_JANKJG010000009.1"/>
</dbReference>
<keyword evidence="10" id="KW-0418">Kinase</keyword>
<evidence type="ECO:0000256" key="9">
    <source>
        <dbReference type="ARBA" id="ARBA00022741"/>
    </source>
</evidence>
<dbReference type="Proteomes" id="UP001165396">
    <property type="component" value="Unassembled WGS sequence"/>
</dbReference>
<evidence type="ECO:0000256" key="5">
    <source>
        <dbReference type="ARBA" id="ARBA00022606"/>
    </source>
</evidence>
<evidence type="ECO:0000256" key="13">
    <source>
        <dbReference type="ARBA" id="ARBA00023170"/>
    </source>
</evidence>
<dbReference type="InterPro" id="IPR001610">
    <property type="entry name" value="PAC"/>
</dbReference>
<evidence type="ECO:0000256" key="1">
    <source>
        <dbReference type="ARBA" id="ARBA00000085"/>
    </source>
</evidence>
<dbReference type="CDD" id="cd00130">
    <property type="entry name" value="PAS"/>
    <property type="match status" value="1"/>
</dbReference>
<dbReference type="InterPro" id="IPR011102">
    <property type="entry name" value="Sig_transdc_His_kinase_HWE"/>
</dbReference>
<evidence type="ECO:0000313" key="16">
    <source>
        <dbReference type="EMBL" id="MCR8827466.1"/>
    </source>
</evidence>
<proteinExistence type="predicted"/>
<dbReference type="Gene3D" id="3.30.450.20">
    <property type="entry name" value="PAS domain"/>
    <property type="match status" value="1"/>
</dbReference>
<dbReference type="InterPro" id="IPR000014">
    <property type="entry name" value="PAS"/>
</dbReference>
<evidence type="ECO:0000256" key="4">
    <source>
        <dbReference type="ARBA" id="ARBA00022553"/>
    </source>
</evidence>
<protein>
    <recommendedName>
        <fullName evidence="2">histidine kinase</fullName>
        <ecNumber evidence="2">2.7.13.3</ecNumber>
    </recommendedName>
</protein>
<name>A0ABT1Z2Y9_9RHOB</name>
<evidence type="ECO:0000259" key="14">
    <source>
        <dbReference type="PROSITE" id="PS50112"/>
    </source>
</evidence>
<keyword evidence="4" id="KW-0597">Phosphoprotein</keyword>
<dbReference type="EC" id="2.7.13.3" evidence="2"/>
<evidence type="ECO:0000313" key="17">
    <source>
        <dbReference type="Proteomes" id="UP001165396"/>
    </source>
</evidence>
<feature type="domain" description="PAC" evidence="15">
    <location>
        <begin position="73"/>
        <end position="125"/>
    </location>
</feature>
<dbReference type="InterPro" id="IPR036890">
    <property type="entry name" value="HATPase_C_sf"/>
</dbReference>
<dbReference type="InterPro" id="IPR000700">
    <property type="entry name" value="PAS-assoc_C"/>
</dbReference>
<keyword evidence="7" id="KW-0288">FMN</keyword>
<dbReference type="EMBL" id="JANKJG010000009">
    <property type="protein sequence ID" value="MCR8827466.1"/>
    <property type="molecule type" value="Genomic_DNA"/>
</dbReference>
<comment type="caution">
    <text evidence="16">The sequence shown here is derived from an EMBL/GenBank/DDBJ whole genome shotgun (WGS) entry which is preliminary data.</text>
</comment>
<keyword evidence="11" id="KW-0067">ATP-binding</keyword>
<evidence type="ECO:0000259" key="15">
    <source>
        <dbReference type="PROSITE" id="PS50113"/>
    </source>
</evidence>
<dbReference type="PROSITE" id="PS50112">
    <property type="entry name" value="PAS"/>
    <property type="match status" value="1"/>
</dbReference>
<dbReference type="PROSITE" id="PS50113">
    <property type="entry name" value="PAC"/>
    <property type="match status" value="1"/>
</dbReference>
<evidence type="ECO:0000256" key="11">
    <source>
        <dbReference type="ARBA" id="ARBA00022840"/>
    </source>
</evidence>
<dbReference type="SMART" id="SM00911">
    <property type="entry name" value="HWE_HK"/>
    <property type="match status" value="1"/>
</dbReference>
<evidence type="ECO:0000256" key="7">
    <source>
        <dbReference type="ARBA" id="ARBA00022643"/>
    </source>
</evidence>
<dbReference type="PANTHER" id="PTHR47429">
    <property type="entry name" value="PROTEIN TWIN LOV 1"/>
    <property type="match status" value="1"/>
</dbReference>
<keyword evidence="17" id="KW-1185">Reference proteome</keyword>
<dbReference type="PANTHER" id="PTHR47429:SF2">
    <property type="entry name" value="PROTEIN TWIN LOV 1"/>
    <property type="match status" value="1"/>
</dbReference>
<evidence type="ECO:0000256" key="8">
    <source>
        <dbReference type="ARBA" id="ARBA00022679"/>
    </source>
</evidence>
<gene>
    <name evidence="16" type="ORF">NTA49_13065</name>
</gene>
<keyword evidence="13" id="KW-0675">Receptor</keyword>
<organism evidence="16 17">
    <name type="scientific">Pseudosulfitobacter koreensis</name>
    <dbReference type="NCBI Taxonomy" id="2968472"/>
    <lineage>
        <taxon>Bacteria</taxon>
        <taxon>Pseudomonadati</taxon>
        <taxon>Pseudomonadota</taxon>
        <taxon>Alphaproteobacteria</taxon>
        <taxon>Rhodobacterales</taxon>
        <taxon>Roseobacteraceae</taxon>
        <taxon>Pseudosulfitobacter</taxon>
    </lineage>
</organism>
<keyword evidence="5" id="KW-0716">Sensory transduction</keyword>
<evidence type="ECO:0000256" key="6">
    <source>
        <dbReference type="ARBA" id="ARBA00022630"/>
    </source>
</evidence>
<evidence type="ECO:0000256" key="3">
    <source>
        <dbReference type="ARBA" id="ARBA00022543"/>
    </source>
</evidence>